<dbReference type="InterPro" id="IPR036691">
    <property type="entry name" value="Endo/exonu/phosph_ase_sf"/>
</dbReference>
<dbReference type="Pfam" id="PF04442">
    <property type="entry name" value="CtaG_Cox11"/>
    <property type="match status" value="1"/>
</dbReference>
<dbReference type="PANTHER" id="PTHR21320:SF3">
    <property type="entry name" value="CYTOCHROME C OXIDASE ASSEMBLY PROTEIN COX11, MITOCHONDRIAL-RELATED"/>
    <property type="match status" value="1"/>
</dbReference>
<comment type="function">
    <text evidence="1">Exerts its effect at some terminal stage of cytochrome c oxidase synthesis, probably by being involved in the insertion of the copper B into subunit I.</text>
</comment>
<dbReference type="Proteomes" id="UP000288805">
    <property type="component" value="Unassembled WGS sequence"/>
</dbReference>
<evidence type="ECO:0000256" key="6">
    <source>
        <dbReference type="SAM" id="Phobius"/>
    </source>
</evidence>
<evidence type="ECO:0000256" key="3">
    <source>
        <dbReference type="ARBA" id="ARBA00022692"/>
    </source>
</evidence>
<accession>A0A438IYC4</accession>
<evidence type="ECO:0000256" key="1">
    <source>
        <dbReference type="ARBA" id="ARBA00004007"/>
    </source>
</evidence>
<sequence>MQKCEFHSGLFDKRRQFSPVDLRYSGRPSYCSVLDFRRHYVVDASAEQARKSKKMLMYLTAVVFAMVAGSYAAVPLYQRFCQATGYGGTVHRRETVEEKIARHDEDGTASLREIVVQFNADVADGMQWKFIPTQREIRVKPGESALAFYTAENQSSTPITGVSTYNVTPMRLSLFLQLVLKGRERWERARERARERVRERAMEKTERIVRRLEKRRKESSFTVESKTFEIVLDERRGKPQFLVVEKKTGVSPWSGGGFLRLGVVDLERKRFCIFIPRGRGDKRGMDDYGGEKFIKWKDRLVEEQTCRKQGSRENLHRRIRMPAAVKRTSWNDSNSINCEAVDDQTKTMREIQWARLLVKMRGDFRPSVLEIEVEEDVYVLSLMVGDQTRVHARRSAWGNELVSARLETLNLLDECEVYVGEWVGSRTGKPDSWPGDPGMGPHRWASVWVVPIRPNHGFLKRSGPNSKEPLVVWESEELRRKQMSACFSVTDWALEEENFEGESFDRLGGIEEESWGDKTTWLTVYEGLLRMIMGDKNPGYVGGSCEKFRLWKIFRLESFESEGAAGVYGRLPKWKEDGMWEEFGAIRGLWEDPWAGGSSTTGGEFTWNGGLNNQAWARLDKFLVSPSWLDQFSGVTQSRLSRPISDHFPIVLEGGIEVKGSASYRLAAKMKEIKKKLKREKLDCGGNRIKKAKESYKKWVLLEEVHWRQLSREIWLREGDRNTGFFHRMASAHRRNNALDRVKVNGEWLSEEQEVREGIVNTFQQMLSEDMEWKADIGRLQIDHISQQEAENLEVPFTETEIHTALMEMNGDKAPTYQPLGGLYKLLAKVLANRLKKVIGKVVSTAQNAFVTGRQILDASLIANEGGCGVACPQPNSQFWLMECQLESCGGGILIRMHHSGAASGLRINLAKSEIIPVGEVEEIQELAVELGCRVGSLPSQYLGLPLGAPNRALLCGMEWKREQEQGWARLKENSHVNRALLGKWIWRFACEKDNLWKQVITTKYGQEDRGWRSKKANGAVGVGVWKEILKESDWCWDNLVFLAGKGTKIRFWKDIWCTDTPLSHCFTHLFVMATHRDATIEEMWDQNSGLLWRKIQLCGGEKEMVTSGSRTLIGCWHPNDTVFPSRCIWMDRVPTKVAFFAWEATWGKVLTLDRL</sequence>
<dbReference type="SUPFAM" id="SSF110111">
    <property type="entry name" value="Ctag/Cox11"/>
    <property type="match status" value="1"/>
</dbReference>
<dbReference type="AlphaFoldDB" id="A0A438IYC4"/>
<feature type="domain" description="R" evidence="7">
    <location>
        <begin position="183"/>
        <end position="204"/>
    </location>
</feature>
<evidence type="ECO:0000256" key="5">
    <source>
        <dbReference type="ARBA" id="ARBA00023136"/>
    </source>
</evidence>
<dbReference type="SUPFAM" id="SSF56219">
    <property type="entry name" value="DNase I-like"/>
    <property type="match status" value="1"/>
</dbReference>
<keyword evidence="5 6" id="KW-0472">Membrane</keyword>
<evidence type="ECO:0000256" key="4">
    <source>
        <dbReference type="ARBA" id="ARBA00022989"/>
    </source>
</evidence>
<keyword evidence="3 6" id="KW-0812">Transmembrane</keyword>
<evidence type="ECO:0000256" key="2">
    <source>
        <dbReference type="ARBA" id="ARBA00004243"/>
    </source>
</evidence>
<dbReference type="PROSITE" id="PS51370">
    <property type="entry name" value="R"/>
    <property type="match status" value="1"/>
</dbReference>
<dbReference type="Gene3D" id="2.60.370.10">
    <property type="entry name" value="Ctag/Cox11"/>
    <property type="match status" value="1"/>
</dbReference>
<dbReference type="InterPro" id="IPR007533">
    <property type="entry name" value="Cyt_c_oxidase_assmbl_CtaG"/>
</dbReference>
<dbReference type="InterPro" id="IPR017888">
    <property type="entry name" value="CYC/TB1_R_domain"/>
</dbReference>
<comment type="caution">
    <text evidence="8">The sequence shown here is derived from an EMBL/GenBank/DDBJ whole genome shotgun (WGS) entry which is preliminary data.</text>
</comment>
<evidence type="ECO:0000313" key="8">
    <source>
        <dbReference type="EMBL" id="RVX01714.1"/>
    </source>
</evidence>
<organism evidence="8 9">
    <name type="scientific">Vitis vinifera</name>
    <name type="common">Grape</name>
    <dbReference type="NCBI Taxonomy" id="29760"/>
    <lineage>
        <taxon>Eukaryota</taxon>
        <taxon>Viridiplantae</taxon>
        <taxon>Streptophyta</taxon>
        <taxon>Embryophyta</taxon>
        <taxon>Tracheophyta</taxon>
        <taxon>Spermatophyta</taxon>
        <taxon>Magnoliopsida</taxon>
        <taxon>eudicotyledons</taxon>
        <taxon>Gunneridae</taxon>
        <taxon>Pentapetalae</taxon>
        <taxon>rosids</taxon>
        <taxon>Vitales</taxon>
        <taxon>Vitaceae</taxon>
        <taxon>Viteae</taxon>
        <taxon>Vitis</taxon>
    </lineage>
</organism>
<name>A0A438IYC4_VITVI</name>
<gene>
    <name evidence="8" type="primary">COX11_1</name>
    <name evidence="8" type="ORF">CK203_024405</name>
</gene>
<reference evidence="8 9" key="1">
    <citation type="journal article" date="2018" name="PLoS Genet.">
        <title>Population sequencing reveals clonal diversity and ancestral inbreeding in the grapevine cultivar Chardonnay.</title>
        <authorList>
            <person name="Roach M.J."/>
            <person name="Johnson D.L."/>
            <person name="Bohlmann J."/>
            <person name="van Vuuren H.J."/>
            <person name="Jones S.J."/>
            <person name="Pretorius I.S."/>
            <person name="Schmidt S.A."/>
            <person name="Borneman A.R."/>
        </authorList>
    </citation>
    <scope>NUCLEOTIDE SEQUENCE [LARGE SCALE GENOMIC DNA]</scope>
    <source>
        <strain evidence="9">cv. Chardonnay</strain>
        <tissue evidence="8">Leaf</tissue>
    </source>
</reference>
<dbReference type="PANTHER" id="PTHR21320">
    <property type="entry name" value="CYTOCHROME C OXIDASE ASSEMBLY PROTEIN COX11-RELATED"/>
    <property type="match status" value="1"/>
</dbReference>
<evidence type="ECO:0000259" key="7">
    <source>
        <dbReference type="PROSITE" id="PS51370"/>
    </source>
</evidence>
<dbReference type="GO" id="GO:0005507">
    <property type="term" value="F:copper ion binding"/>
    <property type="evidence" value="ECO:0007669"/>
    <property type="project" value="InterPro"/>
</dbReference>
<proteinExistence type="predicted"/>
<dbReference type="Gene3D" id="3.60.10.10">
    <property type="entry name" value="Endonuclease/exonuclease/phosphatase"/>
    <property type="match status" value="1"/>
</dbReference>
<comment type="subcellular location">
    <subcellularLocation>
        <location evidence="2">Mitochondrion inner membrane</location>
        <topology evidence="2">Single-pass membrane protein</topology>
        <orientation evidence="2">Intermembrane side</orientation>
    </subcellularLocation>
</comment>
<dbReference type="EMBL" id="QGNW01000074">
    <property type="protein sequence ID" value="RVX01714.1"/>
    <property type="molecule type" value="Genomic_DNA"/>
</dbReference>
<evidence type="ECO:0000313" key="9">
    <source>
        <dbReference type="Proteomes" id="UP000288805"/>
    </source>
</evidence>
<protein>
    <submittedName>
        <fullName evidence="8">Cytochrome c oxidase assembly protein COX11, mitochondrial</fullName>
    </submittedName>
</protein>
<keyword evidence="4 6" id="KW-1133">Transmembrane helix</keyword>
<dbReference type="InterPro" id="IPR023471">
    <property type="entry name" value="CtaG/Cox11_dom_sf"/>
</dbReference>
<feature type="transmembrane region" description="Helical" evidence="6">
    <location>
        <begin position="55"/>
        <end position="74"/>
    </location>
</feature>
<dbReference type="GO" id="GO:0005743">
    <property type="term" value="C:mitochondrial inner membrane"/>
    <property type="evidence" value="ECO:0007669"/>
    <property type="project" value="UniProtKB-SubCell"/>
</dbReference>